<reference evidence="3 4" key="1">
    <citation type="submission" date="2020-02" db="EMBL/GenBank/DDBJ databases">
        <title>Acidophilic actinobacteria isolated from forest soil.</title>
        <authorList>
            <person name="Golinska P."/>
        </authorList>
    </citation>
    <scope>NUCLEOTIDE SEQUENCE [LARGE SCALE GENOMIC DNA]</scope>
    <source>
        <strain evidence="3 4">NL8</strain>
    </source>
</reference>
<dbReference type="Pfam" id="PF00005">
    <property type="entry name" value="ABC_tran"/>
    <property type="match status" value="1"/>
</dbReference>
<keyword evidence="3" id="KW-0067">ATP-binding</keyword>
<proteinExistence type="predicted"/>
<dbReference type="GO" id="GO:0005524">
    <property type="term" value="F:ATP binding"/>
    <property type="evidence" value="ECO:0007669"/>
    <property type="project" value="UniProtKB-KW"/>
</dbReference>
<dbReference type="PANTHER" id="PTHR24221">
    <property type="entry name" value="ATP-BINDING CASSETTE SUB-FAMILY B"/>
    <property type="match status" value="1"/>
</dbReference>
<protein>
    <submittedName>
        <fullName evidence="3">ATP-binding cassette domain-containing protein</fullName>
    </submittedName>
</protein>
<sequence>QQTPPANGSRPPTDMSRTSRGPAADQPRARALTGARGEVEFTDVTFGYGDGPDVLNGFSLRLRAGETVALLGRTGSGKSTAARLLPRFYDVRGGSVTVDGHDVRELTPIACATPSASCWTRRSCSPRRSVTTSPTGAPTRTSPTSSGWPGWPGRTGSSPSCPAATTP</sequence>
<name>A0ABS5KY35_9ACTN</name>
<evidence type="ECO:0000259" key="2">
    <source>
        <dbReference type="Pfam" id="PF00005"/>
    </source>
</evidence>
<comment type="caution">
    <text evidence="3">The sequence shown here is derived from an EMBL/GenBank/DDBJ whole genome shotgun (WGS) entry which is preliminary data.</text>
</comment>
<feature type="domain" description="ABC transporter" evidence="2">
    <location>
        <begin position="55"/>
        <end position="108"/>
    </location>
</feature>
<evidence type="ECO:0000313" key="3">
    <source>
        <dbReference type="EMBL" id="MBS2550968.1"/>
    </source>
</evidence>
<gene>
    <name evidence="3" type="ORF">KGQ19_29260</name>
</gene>
<dbReference type="SUPFAM" id="SSF52540">
    <property type="entry name" value="P-loop containing nucleoside triphosphate hydrolases"/>
    <property type="match status" value="1"/>
</dbReference>
<dbReference type="PANTHER" id="PTHR24221:SF654">
    <property type="entry name" value="ATP-BINDING CASSETTE SUB-FAMILY B MEMBER 6"/>
    <property type="match status" value="1"/>
</dbReference>
<dbReference type="InterPro" id="IPR027417">
    <property type="entry name" value="P-loop_NTPase"/>
</dbReference>
<dbReference type="InterPro" id="IPR003439">
    <property type="entry name" value="ABC_transporter-like_ATP-bd"/>
</dbReference>
<feature type="compositionally biased region" description="Polar residues" evidence="1">
    <location>
        <begin position="155"/>
        <end position="167"/>
    </location>
</feature>
<feature type="non-terminal residue" evidence="3">
    <location>
        <position position="1"/>
    </location>
</feature>
<keyword evidence="3" id="KW-0547">Nucleotide-binding</keyword>
<accession>A0ABS5KY35</accession>
<evidence type="ECO:0000313" key="4">
    <source>
        <dbReference type="Proteomes" id="UP000730482"/>
    </source>
</evidence>
<feature type="region of interest" description="Disordered" evidence="1">
    <location>
        <begin position="1"/>
        <end position="34"/>
    </location>
</feature>
<dbReference type="EMBL" id="JAAFYZ010000121">
    <property type="protein sequence ID" value="MBS2550968.1"/>
    <property type="molecule type" value="Genomic_DNA"/>
</dbReference>
<evidence type="ECO:0000256" key="1">
    <source>
        <dbReference type="SAM" id="MobiDB-lite"/>
    </source>
</evidence>
<keyword evidence="4" id="KW-1185">Reference proteome</keyword>
<dbReference type="InterPro" id="IPR039421">
    <property type="entry name" value="Type_1_exporter"/>
</dbReference>
<dbReference type="Proteomes" id="UP000730482">
    <property type="component" value="Unassembled WGS sequence"/>
</dbReference>
<organism evidence="3 4">
    <name type="scientific">Catenulispora pinistramenti</name>
    <dbReference type="NCBI Taxonomy" id="2705254"/>
    <lineage>
        <taxon>Bacteria</taxon>
        <taxon>Bacillati</taxon>
        <taxon>Actinomycetota</taxon>
        <taxon>Actinomycetes</taxon>
        <taxon>Catenulisporales</taxon>
        <taxon>Catenulisporaceae</taxon>
        <taxon>Catenulispora</taxon>
    </lineage>
</organism>
<feature type="region of interest" description="Disordered" evidence="1">
    <location>
        <begin position="121"/>
        <end position="167"/>
    </location>
</feature>
<feature type="compositionally biased region" description="Polar residues" evidence="1">
    <location>
        <begin position="121"/>
        <end position="147"/>
    </location>
</feature>
<dbReference type="Gene3D" id="3.40.50.300">
    <property type="entry name" value="P-loop containing nucleotide triphosphate hydrolases"/>
    <property type="match status" value="1"/>
</dbReference>